<dbReference type="InterPro" id="IPR013324">
    <property type="entry name" value="RNA_pol_sigma_r3/r4-like"/>
</dbReference>
<dbReference type="Gene3D" id="1.10.601.10">
    <property type="entry name" value="RNA Polymerase Primary Sigma Factor"/>
    <property type="match status" value="1"/>
</dbReference>
<dbReference type="PANTHER" id="PTHR30603:SF59">
    <property type="entry name" value="RNA POLYMERASE PRINCIPAL SIGMA FACTOR HRDA"/>
    <property type="match status" value="1"/>
</dbReference>
<dbReference type="Pfam" id="PF04539">
    <property type="entry name" value="Sigma70_r3"/>
    <property type="match status" value="1"/>
</dbReference>
<dbReference type="GO" id="GO:0003677">
    <property type="term" value="F:DNA binding"/>
    <property type="evidence" value="ECO:0007669"/>
    <property type="project" value="UniProtKB-KW"/>
</dbReference>
<dbReference type="SUPFAM" id="SSF88659">
    <property type="entry name" value="Sigma3 and sigma4 domains of RNA polymerase sigma factors"/>
    <property type="match status" value="2"/>
</dbReference>
<gene>
    <name evidence="7" type="primary">hrdD</name>
    <name evidence="7" type="ORF">Arub01_16800</name>
</gene>
<dbReference type="GO" id="GO:0016987">
    <property type="term" value="F:sigma factor activity"/>
    <property type="evidence" value="ECO:0007669"/>
    <property type="project" value="UniProtKB-KW"/>
</dbReference>
<evidence type="ECO:0000256" key="5">
    <source>
        <dbReference type="SAM" id="MobiDB-lite"/>
    </source>
</evidence>
<dbReference type="InterPro" id="IPR036388">
    <property type="entry name" value="WH-like_DNA-bd_sf"/>
</dbReference>
<organism evidence="7 8">
    <name type="scientific">Actinomadura rubrobrunea</name>
    <dbReference type="NCBI Taxonomy" id="115335"/>
    <lineage>
        <taxon>Bacteria</taxon>
        <taxon>Bacillati</taxon>
        <taxon>Actinomycetota</taxon>
        <taxon>Actinomycetes</taxon>
        <taxon>Streptosporangiales</taxon>
        <taxon>Thermomonosporaceae</taxon>
        <taxon>Actinomadura</taxon>
    </lineage>
</organism>
<evidence type="ECO:0000259" key="6">
    <source>
        <dbReference type="PROSITE" id="PS00715"/>
    </source>
</evidence>
<dbReference type="Gene3D" id="1.10.10.10">
    <property type="entry name" value="Winged helix-like DNA-binding domain superfamily/Winged helix DNA-binding domain"/>
    <property type="match status" value="2"/>
</dbReference>
<dbReference type="GO" id="GO:0006352">
    <property type="term" value="P:DNA-templated transcription initiation"/>
    <property type="evidence" value="ECO:0007669"/>
    <property type="project" value="InterPro"/>
</dbReference>
<feature type="domain" description="RNA polymerase sigma-70" evidence="6">
    <location>
        <begin position="106"/>
        <end position="119"/>
    </location>
</feature>
<comment type="caution">
    <text evidence="7">The sequence shown here is derived from an EMBL/GenBank/DDBJ whole genome shotgun (WGS) entry which is preliminary data.</text>
</comment>
<feature type="compositionally biased region" description="Low complexity" evidence="5">
    <location>
        <begin position="317"/>
        <end position="326"/>
    </location>
</feature>
<dbReference type="InterPro" id="IPR007624">
    <property type="entry name" value="RNA_pol_sigma70_r3"/>
</dbReference>
<dbReference type="SUPFAM" id="SSF88946">
    <property type="entry name" value="Sigma2 domain of RNA polymerase sigma factors"/>
    <property type="match status" value="1"/>
</dbReference>
<dbReference type="AlphaFoldDB" id="A0A9W6UTA3"/>
<accession>A0A9W6UTA3</accession>
<keyword evidence="2" id="KW-0731">Sigma factor</keyword>
<keyword evidence="8" id="KW-1185">Reference proteome</keyword>
<dbReference type="InterPro" id="IPR013325">
    <property type="entry name" value="RNA_pol_sigma_r2"/>
</dbReference>
<dbReference type="InterPro" id="IPR007627">
    <property type="entry name" value="RNA_pol_sigma70_r2"/>
</dbReference>
<dbReference type="FunFam" id="1.10.601.10:FF:000001">
    <property type="entry name" value="RNA polymerase sigma factor SigA"/>
    <property type="match status" value="1"/>
</dbReference>
<evidence type="ECO:0000313" key="8">
    <source>
        <dbReference type="Proteomes" id="UP001165124"/>
    </source>
</evidence>
<name>A0A9W6UTA3_9ACTN</name>
<sequence length="364" mass="39913">MAATRSKGDRIDALDKDLVGAYLDRIGRTPLLDAEEEVDLAKAIEGGLYAEQLLEEGPIPEGTTREELQEIVEAGLRAKQRFVEANLRLVVSIARKYPTDALPLIDLIQEGNLGLMRAVEKFDYRRGFKFSTYATWWIRQAIGRGLSHTARTIRLPVHVEEELSRLRRAERQLGRDLGRDPTREELAEAVGAEPEHVDELLSWRRDPASLDAAVDDTGETAMGDLLEDPDGVTPEAEILALDESEGLGRLLERLPERESAILRARFGMDSGQPQSYAQIGARYGLSHNRVRQITDRSLRRLRQMAAEAELNGQRGPAHAAAVPSAARTGSPAAARTPKTRGAPAAEHKVTAAAVRAAASRSKAA</sequence>
<evidence type="ECO:0000256" key="1">
    <source>
        <dbReference type="ARBA" id="ARBA00023015"/>
    </source>
</evidence>
<dbReference type="InterPro" id="IPR000943">
    <property type="entry name" value="RNA_pol_sigma70"/>
</dbReference>
<dbReference type="PRINTS" id="PR00046">
    <property type="entry name" value="SIGMA70FCT"/>
</dbReference>
<keyword evidence="1" id="KW-0805">Transcription regulation</keyword>
<dbReference type="PROSITE" id="PS00715">
    <property type="entry name" value="SIGMA70_1"/>
    <property type="match status" value="1"/>
</dbReference>
<dbReference type="InterPro" id="IPR007630">
    <property type="entry name" value="RNA_pol_sigma70_r4"/>
</dbReference>
<dbReference type="EMBL" id="BSRZ01000002">
    <property type="protein sequence ID" value="GLW63436.1"/>
    <property type="molecule type" value="Genomic_DNA"/>
</dbReference>
<dbReference type="InterPro" id="IPR050239">
    <property type="entry name" value="Sigma-70_RNA_pol_init_factors"/>
</dbReference>
<dbReference type="PANTHER" id="PTHR30603">
    <property type="entry name" value="RNA POLYMERASE SIGMA FACTOR RPO"/>
    <property type="match status" value="1"/>
</dbReference>
<dbReference type="Pfam" id="PF04542">
    <property type="entry name" value="Sigma70_r2"/>
    <property type="match status" value="1"/>
</dbReference>
<dbReference type="NCBIfam" id="TIGR02937">
    <property type="entry name" value="sigma70-ECF"/>
    <property type="match status" value="1"/>
</dbReference>
<feature type="region of interest" description="Disordered" evidence="5">
    <location>
        <begin position="308"/>
        <end position="364"/>
    </location>
</feature>
<evidence type="ECO:0000256" key="4">
    <source>
        <dbReference type="ARBA" id="ARBA00023163"/>
    </source>
</evidence>
<reference evidence="7" key="1">
    <citation type="submission" date="2023-02" db="EMBL/GenBank/DDBJ databases">
        <title>Actinomadura rubrobrunea NBRC 14622.</title>
        <authorList>
            <person name="Ichikawa N."/>
            <person name="Sato H."/>
            <person name="Tonouchi N."/>
        </authorList>
    </citation>
    <scope>NUCLEOTIDE SEQUENCE</scope>
    <source>
        <strain evidence="7">NBRC 14622</strain>
    </source>
</reference>
<evidence type="ECO:0000313" key="7">
    <source>
        <dbReference type="EMBL" id="GLW63436.1"/>
    </source>
</evidence>
<proteinExistence type="predicted"/>
<dbReference type="Pfam" id="PF00140">
    <property type="entry name" value="Sigma70_r1_2"/>
    <property type="match status" value="1"/>
</dbReference>
<keyword evidence="3" id="KW-0238">DNA-binding</keyword>
<evidence type="ECO:0000256" key="2">
    <source>
        <dbReference type="ARBA" id="ARBA00023082"/>
    </source>
</evidence>
<keyword evidence="4" id="KW-0804">Transcription</keyword>
<dbReference type="Proteomes" id="UP001165124">
    <property type="component" value="Unassembled WGS sequence"/>
</dbReference>
<protein>
    <submittedName>
        <fullName evidence="7">RNA polymerase principal sigma factor HrdD</fullName>
    </submittedName>
</protein>
<feature type="compositionally biased region" description="Low complexity" evidence="5">
    <location>
        <begin position="350"/>
        <end position="364"/>
    </location>
</feature>
<dbReference type="Pfam" id="PF04545">
    <property type="entry name" value="Sigma70_r4"/>
    <property type="match status" value="1"/>
</dbReference>
<dbReference type="InterPro" id="IPR014284">
    <property type="entry name" value="RNA_pol_sigma-70_dom"/>
</dbReference>
<dbReference type="InterPro" id="IPR009042">
    <property type="entry name" value="RNA_pol_sigma70_r1_2"/>
</dbReference>
<evidence type="ECO:0000256" key="3">
    <source>
        <dbReference type="ARBA" id="ARBA00023125"/>
    </source>
</evidence>
<dbReference type="RefSeq" id="WP_083951095.1">
    <property type="nucleotide sequence ID" value="NZ_BSRZ01000002.1"/>
</dbReference>